<protein>
    <submittedName>
        <fullName evidence="4">CLUMA_CG007084, isoform A</fullName>
    </submittedName>
</protein>
<dbReference type="GO" id="GO:0005201">
    <property type="term" value="F:extracellular matrix structural constituent"/>
    <property type="evidence" value="ECO:0007669"/>
    <property type="project" value="TreeGrafter"/>
</dbReference>
<dbReference type="Proteomes" id="UP000183832">
    <property type="component" value="Unassembled WGS sequence"/>
</dbReference>
<gene>
    <name evidence="4" type="ORF">CLUMA_CG007084</name>
</gene>
<dbReference type="PANTHER" id="PTHR10574:SF428">
    <property type="entry name" value="LAMININ SUBUNIT ALPHA-1-LIKE PROTEIN"/>
    <property type="match status" value="1"/>
</dbReference>
<feature type="domain" description="Laminin N-terminal" evidence="3">
    <location>
        <begin position="5"/>
        <end position="105"/>
    </location>
</feature>
<sequence>MELGPNGGLFPKPFNTALKAKITANATCGEEAEEFCRMADMYSPRQQTQCELCDANDPEASHPITNAIDGTHSWWQSPTLASGKQFEFVTIDIDLKQNATIVTWD</sequence>
<dbReference type="GO" id="GO:0005604">
    <property type="term" value="C:basement membrane"/>
    <property type="evidence" value="ECO:0007669"/>
    <property type="project" value="TreeGrafter"/>
</dbReference>
<dbReference type="AlphaFoldDB" id="A0A1J1HZL5"/>
<dbReference type="EMBL" id="CVRI01000037">
    <property type="protein sequence ID" value="CRK93551.1"/>
    <property type="molecule type" value="Genomic_DNA"/>
</dbReference>
<evidence type="ECO:0000313" key="4">
    <source>
        <dbReference type="EMBL" id="CRK93551.1"/>
    </source>
</evidence>
<dbReference type="InterPro" id="IPR008211">
    <property type="entry name" value="Laminin_N"/>
</dbReference>
<dbReference type="GO" id="GO:0007411">
    <property type="term" value="P:axon guidance"/>
    <property type="evidence" value="ECO:0007669"/>
    <property type="project" value="TreeGrafter"/>
</dbReference>
<dbReference type="Gene3D" id="2.60.120.260">
    <property type="entry name" value="Galactose-binding domain-like"/>
    <property type="match status" value="1"/>
</dbReference>
<proteinExistence type="predicted"/>
<reference evidence="4 5" key="1">
    <citation type="submission" date="2015-04" db="EMBL/GenBank/DDBJ databases">
        <authorList>
            <person name="Syromyatnikov M.Y."/>
            <person name="Popov V.N."/>
        </authorList>
    </citation>
    <scope>NUCLEOTIDE SEQUENCE [LARGE SCALE GENOMIC DNA]</scope>
</reference>
<keyword evidence="5" id="KW-1185">Reference proteome</keyword>
<evidence type="ECO:0000256" key="2">
    <source>
        <dbReference type="ARBA" id="ARBA00023292"/>
    </source>
</evidence>
<dbReference type="SMART" id="SM00136">
    <property type="entry name" value="LamNT"/>
    <property type="match status" value="1"/>
</dbReference>
<dbReference type="OrthoDB" id="7788578at2759"/>
<dbReference type="STRING" id="568069.A0A1J1HZL5"/>
<dbReference type="InterPro" id="IPR050440">
    <property type="entry name" value="Laminin/Netrin_ECM"/>
</dbReference>
<dbReference type="GO" id="GO:0009887">
    <property type="term" value="P:animal organ morphogenesis"/>
    <property type="evidence" value="ECO:0007669"/>
    <property type="project" value="TreeGrafter"/>
</dbReference>
<accession>A0A1J1HZL5</accession>
<evidence type="ECO:0000259" key="3">
    <source>
        <dbReference type="PROSITE" id="PS51117"/>
    </source>
</evidence>
<name>A0A1J1HZL5_9DIPT</name>
<organism evidence="4 5">
    <name type="scientific">Clunio marinus</name>
    <dbReference type="NCBI Taxonomy" id="568069"/>
    <lineage>
        <taxon>Eukaryota</taxon>
        <taxon>Metazoa</taxon>
        <taxon>Ecdysozoa</taxon>
        <taxon>Arthropoda</taxon>
        <taxon>Hexapoda</taxon>
        <taxon>Insecta</taxon>
        <taxon>Pterygota</taxon>
        <taxon>Neoptera</taxon>
        <taxon>Endopterygota</taxon>
        <taxon>Diptera</taxon>
        <taxon>Nematocera</taxon>
        <taxon>Chironomoidea</taxon>
        <taxon>Chironomidae</taxon>
        <taxon>Clunio</taxon>
    </lineage>
</organism>
<evidence type="ECO:0000313" key="5">
    <source>
        <dbReference type="Proteomes" id="UP000183832"/>
    </source>
</evidence>
<keyword evidence="1" id="KW-1015">Disulfide bond</keyword>
<evidence type="ECO:0000256" key="1">
    <source>
        <dbReference type="ARBA" id="ARBA00023157"/>
    </source>
</evidence>
<dbReference type="Pfam" id="PF00055">
    <property type="entry name" value="Laminin_N"/>
    <property type="match status" value="1"/>
</dbReference>
<dbReference type="PANTHER" id="PTHR10574">
    <property type="entry name" value="NETRIN/LAMININ-RELATED"/>
    <property type="match status" value="1"/>
</dbReference>
<dbReference type="PROSITE" id="PS51117">
    <property type="entry name" value="LAMININ_NTER"/>
    <property type="match status" value="1"/>
</dbReference>
<dbReference type="GO" id="GO:0009888">
    <property type="term" value="P:tissue development"/>
    <property type="evidence" value="ECO:0007669"/>
    <property type="project" value="TreeGrafter"/>
</dbReference>
<keyword evidence="2" id="KW-0424">Laminin EGF-like domain</keyword>